<reference evidence="1 2" key="1">
    <citation type="submission" date="2024-04" db="EMBL/GenBank/DDBJ databases">
        <title>Tritrichomonas musculus Genome.</title>
        <authorList>
            <person name="Alves-Ferreira E."/>
            <person name="Grigg M."/>
            <person name="Lorenzi H."/>
            <person name="Galac M."/>
        </authorList>
    </citation>
    <scope>NUCLEOTIDE SEQUENCE [LARGE SCALE GENOMIC DNA]</scope>
    <source>
        <strain evidence="1 2">EAF2021</strain>
    </source>
</reference>
<sequence>MTASNSNYDSLTIDWRDEDLDPVISNNNIKYVDCMTRSNNFKPFEVSWNAINDHDFAHIPFFEALISPTFVHLYFDFDEIATDEELYDVLE</sequence>
<organism evidence="1 2">
    <name type="scientific">Tritrichomonas musculus</name>
    <dbReference type="NCBI Taxonomy" id="1915356"/>
    <lineage>
        <taxon>Eukaryota</taxon>
        <taxon>Metamonada</taxon>
        <taxon>Parabasalia</taxon>
        <taxon>Tritrichomonadida</taxon>
        <taxon>Tritrichomonadidae</taxon>
        <taxon>Tritrichomonas</taxon>
    </lineage>
</organism>
<comment type="caution">
    <text evidence="1">The sequence shown here is derived from an EMBL/GenBank/DDBJ whole genome shotgun (WGS) entry which is preliminary data.</text>
</comment>
<dbReference type="EMBL" id="JAPFFF010000016">
    <property type="protein sequence ID" value="KAK8865003.1"/>
    <property type="molecule type" value="Genomic_DNA"/>
</dbReference>
<evidence type="ECO:0000313" key="1">
    <source>
        <dbReference type="EMBL" id="KAK8865003.1"/>
    </source>
</evidence>
<evidence type="ECO:0000313" key="2">
    <source>
        <dbReference type="Proteomes" id="UP001470230"/>
    </source>
</evidence>
<name>A0ABR2IL00_9EUKA</name>
<proteinExistence type="predicted"/>
<protein>
    <submittedName>
        <fullName evidence="1">Uncharacterized protein</fullName>
    </submittedName>
</protein>
<gene>
    <name evidence="1" type="ORF">M9Y10_010532</name>
</gene>
<accession>A0ABR2IL00</accession>
<keyword evidence="2" id="KW-1185">Reference proteome</keyword>
<dbReference type="Proteomes" id="UP001470230">
    <property type="component" value="Unassembled WGS sequence"/>
</dbReference>